<reference evidence="3" key="1">
    <citation type="journal article" date="2009" name="BMC Genomics">
        <title>Evidence for niche adaptation in the genome of the bovine pathogen Streptococcus uberis.</title>
        <authorList>
            <person name="Ward P.N."/>
            <person name="Holden M.T.G."/>
            <person name="Leigh J.A."/>
            <person name="Lennard N."/>
            <person name="Bignell A."/>
            <person name="Barron A."/>
            <person name="Clark L."/>
            <person name="Quail M.A."/>
            <person name="Woodward J."/>
            <person name="Barrell B.G."/>
            <person name="Egan S.A."/>
            <person name="Field T.R."/>
            <person name="Maskell D."/>
            <person name="Kehoe M."/>
            <person name="Dowson C.G."/>
            <person name="Chanter N."/>
            <person name="Whatmore A.M."/>
            <person name="Bentley S.D."/>
            <person name="Parkhill J."/>
        </authorList>
    </citation>
    <scope>NUCLEOTIDE SEQUENCE [LARGE SCALE GENOMIC DNA]</scope>
    <source>
        <strain evidence="3">ATCC BAA-854 / 0140J</strain>
    </source>
</reference>
<accession>B9DSP7</accession>
<dbReference type="Proteomes" id="UP000000449">
    <property type="component" value="Chromosome"/>
</dbReference>
<feature type="coiled-coil region" evidence="1">
    <location>
        <begin position="12"/>
        <end position="39"/>
    </location>
</feature>
<evidence type="ECO:0008006" key="4">
    <source>
        <dbReference type="Google" id="ProtNLM"/>
    </source>
</evidence>
<sequence>MENIVKKIETFLSYSDEKLEELHIENQKLKEESQSIAKKRKE</sequence>
<dbReference type="RefSeq" id="WP_012657581.1">
    <property type="nucleotide sequence ID" value="NC_012004.1"/>
</dbReference>
<dbReference type="GeneID" id="93827187"/>
<gene>
    <name evidence="2" type="ordered locus">SUB0011</name>
</gene>
<keyword evidence="1" id="KW-0175">Coiled coil</keyword>
<dbReference type="HOGENOM" id="CLU_218081_1_0_9"/>
<organism evidence="2 3">
    <name type="scientific">Streptococcus uberis (strain ATCC BAA-854 / 0140J)</name>
    <dbReference type="NCBI Taxonomy" id="218495"/>
    <lineage>
        <taxon>Bacteria</taxon>
        <taxon>Bacillati</taxon>
        <taxon>Bacillota</taxon>
        <taxon>Bacilli</taxon>
        <taxon>Lactobacillales</taxon>
        <taxon>Streptococcaceae</taxon>
        <taxon>Streptococcus</taxon>
    </lineage>
</organism>
<dbReference type="AlphaFoldDB" id="B9DSP7"/>
<keyword evidence="3" id="KW-1185">Reference proteome</keyword>
<name>B9DSP7_STRU0</name>
<evidence type="ECO:0000313" key="2">
    <source>
        <dbReference type="EMBL" id="CAR40334.1"/>
    </source>
</evidence>
<dbReference type="InterPro" id="IPR049819">
    <property type="entry name" value="SP_0009-like"/>
</dbReference>
<evidence type="ECO:0000256" key="1">
    <source>
        <dbReference type="SAM" id="Coils"/>
    </source>
</evidence>
<evidence type="ECO:0000313" key="3">
    <source>
        <dbReference type="Proteomes" id="UP000000449"/>
    </source>
</evidence>
<proteinExistence type="predicted"/>
<dbReference type="EMBL" id="AM946015">
    <property type="protein sequence ID" value="CAR40334.1"/>
    <property type="molecule type" value="Genomic_DNA"/>
</dbReference>
<protein>
    <recommendedName>
        <fullName evidence="4">Recombinase</fullName>
    </recommendedName>
</protein>
<dbReference type="KEGG" id="sub:SUB0011"/>
<dbReference type="NCBIfam" id="NF040896">
    <property type="entry name" value="SP_0009_fam"/>
    <property type="match status" value="1"/>
</dbReference>